<dbReference type="Proteomes" id="UP001174909">
    <property type="component" value="Unassembled WGS sequence"/>
</dbReference>
<keyword evidence="5 9" id="KW-0472">Membrane</keyword>
<dbReference type="PANTHER" id="PTHR13481:SF0">
    <property type="entry name" value="SREBP REGULATING GENE PROTEIN"/>
    <property type="match status" value="1"/>
</dbReference>
<evidence type="ECO:0000256" key="8">
    <source>
        <dbReference type="ARBA" id="ARBA00023485"/>
    </source>
</evidence>
<keyword evidence="11" id="KW-1185">Reference proteome</keyword>
<evidence type="ECO:0000256" key="2">
    <source>
        <dbReference type="ARBA" id="ARBA00022692"/>
    </source>
</evidence>
<dbReference type="PANTHER" id="PTHR13481">
    <property type="entry name" value="SREBP REGULATING GENE PROTEIN"/>
    <property type="match status" value="1"/>
</dbReference>
<reference evidence="10" key="1">
    <citation type="submission" date="2023-03" db="EMBL/GenBank/DDBJ databases">
        <authorList>
            <person name="Steffen K."/>
            <person name="Cardenas P."/>
        </authorList>
    </citation>
    <scope>NUCLEOTIDE SEQUENCE</scope>
</reference>
<accession>A0AA35X9B3</accession>
<comment type="caution">
    <text evidence="10">The sequence shown here is derived from an EMBL/GenBank/DDBJ whole genome shotgun (WGS) entry which is preliminary data.</text>
</comment>
<keyword evidence="2 9" id="KW-0812">Transmembrane</keyword>
<sequence>MPFPKLLLRRRLWVGFLCTALFCGVYVYVHFVKPPKDDVTPSPLPVFHWLPVANTTTLNACRNSQQGYFTVVDELGYLCRWPDLLPSGCCTVQNSRRYECASCLTSGCCVHYEHCVSCCLHPDKQPLLRSILSRSTETFNPLYSSLRDQFELCLSKCRTSSLSVKHENTYRNPKTKYCYGADSTTILPDMRPENDAV</sequence>
<evidence type="ECO:0000256" key="5">
    <source>
        <dbReference type="ARBA" id="ARBA00023136"/>
    </source>
</evidence>
<dbReference type="InterPro" id="IPR019352">
    <property type="entry name" value="SPRING1"/>
</dbReference>
<name>A0AA35X9B3_GEOBA</name>
<dbReference type="GO" id="GO:0000139">
    <property type="term" value="C:Golgi membrane"/>
    <property type="evidence" value="ECO:0007669"/>
    <property type="project" value="UniProtKB-SubCell"/>
</dbReference>
<evidence type="ECO:0000256" key="9">
    <source>
        <dbReference type="SAM" id="Phobius"/>
    </source>
</evidence>
<evidence type="ECO:0000313" key="10">
    <source>
        <dbReference type="EMBL" id="CAI8043000.1"/>
    </source>
</evidence>
<evidence type="ECO:0000256" key="6">
    <source>
        <dbReference type="ARBA" id="ARBA00023180"/>
    </source>
</evidence>
<comment type="subcellular location">
    <subcellularLocation>
        <location evidence="1">Golgi apparatus membrane</location>
        <topology evidence="1">Single-pass membrane protein</topology>
    </subcellularLocation>
</comment>
<keyword evidence="4" id="KW-0333">Golgi apparatus</keyword>
<evidence type="ECO:0000256" key="3">
    <source>
        <dbReference type="ARBA" id="ARBA00022989"/>
    </source>
</evidence>
<feature type="transmembrane region" description="Helical" evidence="9">
    <location>
        <begin position="12"/>
        <end position="31"/>
    </location>
</feature>
<protein>
    <recommendedName>
        <fullName evidence="8">SREBP regulating gene protein</fullName>
    </recommendedName>
</protein>
<dbReference type="Pfam" id="PF10218">
    <property type="entry name" value="SPRING1"/>
    <property type="match status" value="1"/>
</dbReference>
<keyword evidence="6" id="KW-0325">Glycoprotein</keyword>
<evidence type="ECO:0000256" key="1">
    <source>
        <dbReference type="ARBA" id="ARBA00004194"/>
    </source>
</evidence>
<dbReference type="AlphaFoldDB" id="A0AA35X9B3"/>
<evidence type="ECO:0000256" key="4">
    <source>
        <dbReference type="ARBA" id="ARBA00023034"/>
    </source>
</evidence>
<gene>
    <name evidence="10" type="ORF">GBAR_LOCUS23846</name>
</gene>
<evidence type="ECO:0000256" key="7">
    <source>
        <dbReference type="ARBA" id="ARBA00023461"/>
    </source>
</evidence>
<comment type="similarity">
    <text evidence="7">Belongs to the SPRING family.</text>
</comment>
<proteinExistence type="inferred from homology"/>
<keyword evidence="3 9" id="KW-1133">Transmembrane helix</keyword>
<organism evidence="10 11">
    <name type="scientific">Geodia barretti</name>
    <name type="common">Barrett's horny sponge</name>
    <dbReference type="NCBI Taxonomy" id="519541"/>
    <lineage>
        <taxon>Eukaryota</taxon>
        <taxon>Metazoa</taxon>
        <taxon>Porifera</taxon>
        <taxon>Demospongiae</taxon>
        <taxon>Heteroscleromorpha</taxon>
        <taxon>Tetractinellida</taxon>
        <taxon>Astrophorina</taxon>
        <taxon>Geodiidae</taxon>
        <taxon>Geodia</taxon>
    </lineage>
</organism>
<dbReference type="GO" id="GO:2000640">
    <property type="term" value="P:positive regulation of SREBP signaling pathway"/>
    <property type="evidence" value="ECO:0007669"/>
    <property type="project" value="InterPro"/>
</dbReference>
<evidence type="ECO:0000313" key="11">
    <source>
        <dbReference type="Proteomes" id="UP001174909"/>
    </source>
</evidence>
<dbReference type="EMBL" id="CASHTH010003294">
    <property type="protein sequence ID" value="CAI8043000.1"/>
    <property type="molecule type" value="Genomic_DNA"/>
</dbReference>